<sequence length="52" mass="6106">MKYYDDYRQQVPATHPYDGFLFKPETANSRPGEKVQHKTPAPPILKPYKDIK</sequence>
<dbReference type="EMBL" id="LR590464">
    <property type="protein sequence ID" value="VTP63363.1"/>
    <property type="molecule type" value="Genomic_DNA"/>
</dbReference>
<protein>
    <submittedName>
        <fullName evidence="4">Uncharacterized protein</fullName>
    </submittedName>
</protein>
<dbReference type="GeneID" id="45722793"/>
<dbReference type="Proteomes" id="UP001357437">
    <property type="component" value="Unassembled WGS sequence"/>
</dbReference>
<proteinExistence type="predicted"/>
<evidence type="ECO:0000256" key="1">
    <source>
        <dbReference type="SAM" id="MobiDB-lite"/>
    </source>
</evidence>
<evidence type="ECO:0000313" key="5">
    <source>
        <dbReference type="Proteomes" id="UP000310719"/>
    </source>
</evidence>
<reference evidence="4 5" key="1">
    <citation type="submission" date="2019-05" db="EMBL/GenBank/DDBJ databases">
        <authorList>
            <consortium name="Pathogen Informatics"/>
        </authorList>
    </citation>
    <scope>NUCLEOTIDE SEQUENCE [LARGE SCALE GENOMIC DNA]</scope>
    <source>
        <strain evidence="4 5">NCTC13032</strain>
    </source>
</reference>
<reference evidence="3 6" key="3">
    <citation type="submission" date="2024-01" db="EMBL/GenBank/DDBJ databases">
        <title>Comparative Genomics of Leclercia adecarboxylata Strains Isolated from Several Sources.</title>
        <authorList>
            <person name="Yescas-Zazueta V."/>
            <person name="Balbuena-Alonso M.G."/>
            <person name="Valencia D."/>
            <person name="Mendez-Pfeiffer P.A."/>
            <person name="Ballesteros-Monrreal M.G."/>
            <person name="Rocha-Gracia R.D.C."/>
            <person name="Barrios-Villa E."/>
        </authorList>
    </citation>
    <scope>NUCLEOTIDE SEQUENCE [LARGE SCALE GENOMIC DNA]</scope>
    <source>
        <strain evidence="3 6">33MEM</strain>
    </source>
</reference>
<organism evidence="4 5">
    <name type="scientific">Leclercia adecarboxylata</name>
    <dbReference type="NCBI Taxonomy" id="83655"/>
    <lineage>
        <taxon>Bacteria</taxon>
        <taxon>Pseudomonadati</taxon>
        <taxon>Pseudomonadota</taxon>
        <taxon>Gammaproteobacteria</taxon>
        <taxon>Enterobacterales</taxon>
        <taxon>Enterobacteriaceae</taxon>
        <taxon>Leclercia</taxon>
    </lineage>
</organism>
<dbReference type="Proteomes" id="UP001149314">
    <property type="component" value="Unassembled WGS sequence"/>
</dbReference>
<dbReference type="EMBL" id="JAOURS010000002">
    <property type="protein sequence ID" value="MDC6636996.1"/>
    <property type="molecule type" value="Genomic_DNA"/>
</dbReference>
<dbReference type="Proteomes" id="UP000310719">
    <property type="component" value="Chromosome"/>
</dbReference>
<name>A0A4V6JHZ4_9ENTR</name>
<dbReference type="EMBL" id="JAYMCU010000054">
    <property type="protein sequence ID" value="MEC3938612.1"/>
    <property type="molecule type" value="Genomic_DNA"/>
</dbReference>
<dbReference type="RefSeq" id="WP_155166262.1">
    <property type="nucleotide sequence ID" value="NZ_CBCXZU010000001.1"/>
</dbReference>
<keyword evidence="6" id="KW-1185">Reference proteome</keyword>
<accession>A0A4V6JHZ4</accession>
<evidence type="ECO:0000313" key="2">
    <source>
        <dbReference type="EMBL" id="MDC6636996.1"/>
    </source>
</evidence>
<evidence type="ECO:0000313" key="6">
    <source>
        <dbReference type="Proteomes" id="UP001357437"/>
    </source>
</evidence>
<evidence type="ECO:0000313" key="3">
    <source>
        <dbReference type="EMBL" id="MEC3938612.1"/>
    </source>
</evidence>
<feature type="region of interest" description="Disordered" evidence="1">
    <location>
        <begin position="15"/>
        <end position="52"/>
    </location>
</feature>
<dbReference type="AlphaFoldDB" id="A0A4V6JHZ4"/>
<reference evidence="2" key="2">
    <citation type="journal article" date="2023" name="Genes Genomics">
        <title>Genomic insights of Leclercia adecarboxylata strains linked to an outbreak in public hospitals in Mexico.</title>
        <authorList>
            <person name="Barrios-Villa E."/>
            <person name="Pacheco-Flores B."/>
            <person name="Lozano-Zarain P."/>
            <person name="Del Campo-Ortega R."/>
            <person name="de Jesus Ascencio-Montiel I."/>
            <person name="Gonzalez-Leon M."/>
            <person name="Camorlinga-Ponce M."/>
            <person name="Gaytan Cervantes F.J."/>
            <person name="Gonzalez Torres C."/>
            <person name="Aguilar E."/>
            <person name="Gonzalez Ibarra J."/>
            <person name="Torres Lopez F.J."/>
            <person name="Rosas-Vargas H."/>
            <person name="Gonzalez-Bonilla C.R."/>
            <person name="Del Carmen Rocha-Gracia R."/>
        </authorList>
    </citation>
    <scope>NUCLEOTIDE SEQUENCE</scope>
    <source>
        <strain evidence="2">Lac40</strain>
    </source>
</reference>
<evidence type="ECO:0000313" key="4">
    <source>
        <dbReference type="EMBL" id="VTP63363.1"/>
    </source>
</evidence>
<gene>
    <name evidence="4" type="ORF">NCTC13032_00824</name>
    <name evidence="2" type="ORF">OEZ79_01945</name>
    <name evidence="3" type="ORF">VOF76_20845</name>
</gene>